<dbReference type="WBParaSite" id="Csp11.Scaffold614.g5975.t1">
    <property type="protein sequence ID" value="Csp11.Scaffold614.g5975.t1"/>
    <property type="gene ID" value="Csp11.Scaffold614.g5975"/>
</dbReference>
<dbReference type="eggNOG" id="ENOG502TK86">
    <property type="taxonomic scope" value="Eukaryota"/>
</dbReference>
<organism evidence="1 2">
    <name type="scientific">Caenorhabditis tropicalis</name>
    <dbReference type="NCBI Taxonomy" id="1561998"/>
    <lineage>
        <taxon>Eukaryota</taxon>
        <taxon>Metazoa</taxon>
        <taxon>Ecdysozoa</taxon>
        <taxon>Nematoda</taxon>
        <taxon>Chromadorea</taxon>
        <taxon>Rhabditida</taxon>
        <taxon>Rhabditina</taxon>
        <taxon>Rhabditomorpha</taxon>
        <taxon>Rhabditoidea</taxon>
        <taxon>Rhabditidae</taxon>
        <taxon>Peloderinae</taxon>
        <taxon>Caenorhabditis</taxon>
    </lineage>
</organism>
<evidence type="ECO:0000313" key="1">
    <source>
        <dbReference type="Proteomes" id="UP000095282"/>
    </source>
</evidence>
<protein>
    <submittedName>
        <fullName evidence="2">CULLIN_2 domain-containing protein</fullName>
    </submittedName>
</protein>
<sequence length="151" mass="17848">MMDYLVTPCGNSVSQKEAAIMSEQREYLMSVLDRLRVKTREDKDVENPGRFMSEFSKIYSQIDKKHLNEELDAYHNIYSTYRQAMDIFFERLRVVGNIEKVKNEHGCLLYELVREANFGIDMILMFVIELNRDLIELASLFLLFSNLYIKV</sequence>
<dbReference type="AlphaFoldDB" id="A0A1I7THG8"/>
<proteinExistence type="predicted"/>
<name>A0A1I7THG8_9PELO</name>
<accession>A0A1I7THG8</accession>
<keyword evidence="1" id="KW-1185">Reference proteome</keyword>
<dbReference type="Proteomes" id="UP000095282">
    <property type="component" value="Unplaced"/>
</dbReference>
<evidence type="ECO:0000313" key="2">
    <source>
        <dbReference type="WBParaSite" id="Csp11.Scaffold614.g5975.t1"/>
    </source>
</evidence>
<reference evidence="2" key="1">
    <citation type="submission" date="2016-11" db="UniProtKB">
        <authorList>
            <consortium name="WormBaseParasite"/>
        </authorList>
    </citation>
    <scope>IDENTIFICATION</scope>
</reference>